<keyword evidence="3" id="KW-1185">Reference proteome</keyword>
<dbReference type="RefSeq" id="WP_279930488.1">
    <property type="nucleotide sequence ID" value="NZ_JARWBG010000029.1"/>
</dbReference>
<name>A0ABT6HTG8_9ACTN</name>
<accession>A0ABT6HTG8</accession>
<gene>
    <name evidence="2" type="ORF">QCN29_22985</name>
</gene>
<dbReference type="Proteomes" id="UP001223144">
    <property type="component" value="Unassembled WGS sequence"/>
</dbReference>
<protein>
    <submittedName>
        <fullName evidence="2">Uncharacterized protein</fullName>
    </submittedName>
</protein>
<evidence type="ECO:0000313" key="3">
    <source>
        <dbReference type="Proteomes" id="UP001223144"/>
    </source>
</evidence>
<comment type="caution">
    <text evidence="2">The sequence shown here is derived from an EMBL/GenBank/DDBJ whole genome shotgun (WGS) entry which is preliminary data.</text>
</comment>
<organism evidence="2 3">
    <name type="scientific">Streptomyces chengmaiensis</name>
    <dbReference type="NCBI Taxonomy" id="3040919"/>
    <lineage>
        <taxon>Bacteria</taxon>
        <taxon>Bacillati</taxon>
        <taxon>Actinomycetota</taxon>
        <taxon>Actinomycetes</taxon>
        <taxon>Kitasatosporales</taxon>
        <taxon>Streptomycetaceae</taxon>
        <taxon>Streptomyces</taxon>
    </lineage>
</organism>
<sequence length="344" mass="37555">MTERTKVFTADIAERAVCVTWPDNDRGGATPPPDGWQDRAWAQEPTLHEIDEGSVSGCSILRWREDPRPDPELIEASLALVTGRPQAAPPAAAPPADRPLPPLLIGAQVEAYALVVRRQTCDDLAGELRNDGQVLAADLVDENRDFTEISRSLAAIPAAPKTEHGAHCRPFDCRCGCDRAQNCLDCHRCVCWRGKCCAQVATDYARARARKTALRALLDAVGPVMLTELRETVAEAEEAALRDTIARRVRLLTPADGPRYTHAVFAAYDSKLGMGHADYRLHDVELHEDENKHEDEDKHEDKHEDEGGPATVDLDDDVLSAALGTLAGLLRPDEGADLAVDLTD</sequence>
<proteinExistence type="predicted"/>
<feature type="region of interest" description="Disordered" evidence="1">
    <location>
        <begin position="289"/>
        <end position="316"/>
    </location>
</feature>
<evidence type="ECO:0000256" key="1">
    <source>
        <dbReference type="SAM" id="MobiDB-lite"/>
    </source>
</evidence>
<evidence type="ECO:0000313" key="2">
    <source>
        <dbReference type="EMBL" id="MDH2391591.1"/>
    </source>
</evidence>
<dbReference type="EMBL" id="JARWBG010000029">
    <property type="protein sequence ID" value="MDH2391591.1"/>
    <property type="molecule type" value="Genomic_DNA"/>
</dbReference>
<feature type="compositionally biased region" description="Basic and acidic residues" evidence="1">
    <location>
        <begin position="289"/>
        <end position="306"/>
    </location>
</feature>
<reference evidence="2 3" key="1">
    <citation type="submission" date="2023-04" db="EMBL/GenBank/DDBJ databases">
        <title>Streptomyces chengmaiensis sp. nov. isolated from the stem of mangrove plant in Hainan.</title>
        <authorList>
            <person name="Huang X."/>
            <person name="Zhou S."/>
            <person name="Chu X."/>
            <person name="Xie Y."/>
            <person name="Lin Y."/>
        </authorList>
    </citation>
    <scope>NUCLEOTIDE SEQUENCE [LARGE SCALE GENOMIC DNA]</scope>
    <source>
        <strain evidence="2 3">HNM0663</strain>
    </source>
</reference>